<dbReference type="Pfam" id="PF12931">
    <property type="entry name" value="TPR_Sec16"/>
    <property type="match status" value="1"/>
</dbReference>
<keyword evidence="7 16" id="KW-0853">WD repeat</keyword>
<feature type="compositionally biased region" description="Basic and acidic residues" evidence="17">
    <location>
        <begin position="1250"/>
        <end position="1259"/>
    </location>
</feature>
<feature type="region of interest" description="Disordered" evidence="17">
    <location>
        <begin position="1094"/>
        <end position="1264"/>
    </location>
</feature>
<evidence type="ECO:0000256" key="14">
    <source>
        <dbReference type="ARBA" id="ARBA00025471"/>
    </source>
</evidence>
<evidence type="ECO:0000256" key="4">
    <source>
        <dbReference type="ARBA" id="ARBA00013507"/>
    </source>
</evidence>
<feature type="compositionally biased region" description="Low complexity" evidence="17">
    <location>
        <begin position="1191"/>
        <end position="1227"/>
    </location>
</feature>
<evidence type="ECO:0000256" key="9">
    <source>
        <dbReference type="ARBA" id="ARBA00022824"/>
    </source>
</evidence>
<gene>
    <name evidence="20" type="primary">ABSGL_01960.1 scaffold 2596</name>
</gene>
<feature type="compositionally biased region" description="Low complexity" evidence="17">
    <location>
        <begin position="1004"/>
        <end position="1020"/>
    </location>
</feature>
<evidence type="ECO:0000313" key="21">
    <source>
        <dbReference type="Proteomes" id="UP000078561"/>
    </source>
</evidence>
<protein>
    <recommendedName>
        <fullName evidence="5">Protein transport protein SEC31</fullName>
    </recommendedName>
    <alternativeName>
        <fullName evidence="4">Protein transport protein sec31</fullName>
    </alternativeName>
</protein>
<dbReference type="InParanoid" id="A0A163J1A9"/>
<evidence type="ECO:0000259" key="18">
    <source>
        <dbReference type="Pfam" id="PF07304"/>
    </source>
</evidence>
<feature type="compositionally biased region" description="Polar residues" evidence="17">
    <location>
        <begin position="987"/>
        <end position="1003"/>
    </location>
</feature>
<evidence type="ECO:0000256" key="1">
    <source>
        <dbReference type="ARBA" id="ARBA00004156"/>
    </source>
</evidence>
<dbReference type="InterPro" id="IPR019775">
    <property type="entry name" value="WD40_repeat_CS"/>
</dbReference>
<comment type="similarity">
    <text evidence="3">Belongs to the WD repeat SEC31 family.</text>
</comment>
<evidence type="ECO:0000256" key="11">
    <source>
        <dbReference type="ARBA" id="ARBA00022927"/>
    </source>
</evidence>
<feature type="compositionally biased region" description="Pro residues" evidence="17">
    <location>
        <begin position="1172"/>
        <end position="1190"/>
    </location>
</feature>
<dbReference type="FunCoup" id="A0A163J1A9">
    <property type="interactions" value="567"/>
</dbReference>
<dbReference type="SUPFAM" id="SSF50978">
    <property type="entry name" value="WD40 repeat-like"/>
    <property type="match status" value="1"/>
</dbReference>
<dbReference type="SMART" id="SM00320">
    <property type="entry name" value="WD40"/>
    <property type="match status" value="5"/>
</dbReference>
<feature type="domain" description="Sec16 Sec23-binding" evidence="19">
    <location>
        <begin position="622"/>
        <end position="843"/>
    </location>
</feature>
<dbReference type="Pfam" id="PF07304">
    <property type="entry name" value="SRA1"/>
    <property type="match status" value="1"/>
</dbReference>
<dbReference type="GO" id="GO:0090110">
    <property type="term" value="P:COPII-coated vesicle cargo loading"/>
    <property type="evidence" value="ECO:0007669"/>
    <property type="project" value="TreeGrafter"/>
</dbReference>
<evidence type="ECO:0000256" key="6">
    <source>
        <dbReference type="ARBA" id="ARBA00022448"/>
    </source>
</evidence>
<feature type="region of interest" description="Disordered" evidence="17">
    <location>
        <begin position="533"/>
        <end position="568"/>
    </location>
</feature>
<keyword evidence="11" id="KW-0653">Protein transport</keyword>
<proteinExistence type="inferred from homology"/>
<dbReference type="InterPro" id="IPR036322">
    <property type="entry name" value="WD40_repeat_dom_sf"/>
</dbReference>
<feature type="compositionally biased region" description="Pro residues" evidence="17">
    <location>
        <begin position="1021"/>
        <end position="1034"/>
    </location>
</feature>
<feature type="compositionally biased region" description="Low complexity" evidence="17">
    <location>
        <begin position="1103"/>
        <end position="1112"/>
    </location>
</feature>
<evidence type="ECO:0000313" key="20">
    <source>
        <dbReference type="EMBL" id="SAL96544.1"/>
    </source>
</evidence>
<dbReference type="GO" id="GO:0005789">
    <property type="term" value="C:endoplasmic reticulum membrane"/>
    <property type="evidence" value="ECO:0007669"/>
    <property type="project" value="UniProtKB-SubCell"/>
</dbReference>
<dbReference type="GO" id="GO:0030127">
    <property type="term" value="C:COPII vesicle coat"/>
    <property type="evidence" value="ECO:0007669"/>
    <property type="project" value="TreeGrafter"/>
</dbReference>
<comment type="function">
    <text evidence="14">Component of the coat protein complex II (COPII) which promotes the formation of transport vesicles from the endoplasmic reticulum (ER). The coat has two main functions, the physical deformation of the endoplasmic reticulum membrane into vesicles and the selection of cargo molecules.</text>
</comment>
<keyword evidence="8" id="KW-0677">Repeat</keyword>
<keyword evidence="9" id="KW-0256">Endoplasmic reticulum</keyword>
<evidence type="ECO:0000256" key="2">
    <source>
        <dbReference type="ARBA" id="ARBA00004586"/>
    </source>
</evidence>
<dbReference type="SUPFAM" id="SSF47938">
    <property type="entry name" value="Functional domain of the splicing factor Prp18"/>
    <property type="match status" value="1"/>
</dbReference>
<evidence type="ECO:0000256" key="5">
    <source>
        <dbReference type="ARBA" id="ARBA00021236"/>
    </source>
</evidence>
<dbReference type="Pfam" id="PF00400">
    <property type="entry name" value="WD40"/>
    <property type="match status" value="1"/>
</dbReference>
<keyword evidence="12" id="KW-0472">Membrane</keyword>
<feature type="compositionally biased region" description="Low complexity" evidence="17">
    <location>
        <begin position="955"/>
        <end position="986"/>
    </location>
</feature>
<evidence type="ECO:0000256" key="7">
    <source>
        <dbReference type="ARBA" id="ARBA00022574"/>
    </source>
</evidence>
<feature type="compositionally biased region" description="Polar residues" evidence="17">
    <location>
        <begin position="538"/>
        <end position="558"/>
    </location>
</feature>
<dbReference type="Proteomes" id="UP000078561">
    <property type="component" value="Unassembled WGS sequence"/>
</dbReference>
<dbReference type="InterPro" id="IPR040251">
    <property type="entry name" value="SEC31-like"/>
</dbReference>
<feature type="repeat" description="WD" evidence="16">
    <location>
        <begin position="128"/>
        <end position="170"/>
    </location>
</feature>
<feature type="compositionally biased region" description="Polar residues" evidence="17">
    <location>
        <begin position="907"/>
        <end position="932"/>
    </location>
</feature>
<dbReference type="OMA" id="WLERPCG"/>
<dbReference type="Gene3D" id="1.20.940.10">
    <property type="entry name" value="Functional domain of the splicing factor Prp18"/>
    <property type="match status" value="1"/>
</dbReference>
<dbReference type="GO" id="GO:0070971">
    <property type="term" value="C:endoplasmic reticulum exit site"/>
    <property type="evidence" value="ECO:0007669"/>
    <property type="project" value="TreeGrafter"/>
</dbReference>
<dbReference type="GO" id="GO:0007029">
    <property type="term" value="P:endoplasmic reticulum organization"/>
    <property type="evidence" value="ECO:0007669"/>
    <property type="project" value="TreeGrafter"/>
</dbReference>
<evidence type="ECO:0000256" key="12">
    <source>
        <dbReference type="ARBA" id="ARBA00023136"/>
    </source>
</evidence>
<dbReference type="PANTHER" id="PTHR13923:SF11">
    <property type="entry name" value="SECRETORY 31, ISOFORM D"/>
    <property type="match status" value="1"/>
</dbReference>
<evidence type="ECO:0000256" key="17">
    <source>
        <dbReference type="SAM" id="MobiDB-lite"/>
    </source>
</evidence>
<organism evidence="20">
    <name type="scientific">Absidia glauca</name>
    <name type="common">Pin mould</name>
    <dbReference type="NCBI Taxonomy" id="4829"/>
    <lineage>
        <taxon>Eukaryota</taxon>
        <taxon>Fungi</taxon>
        <taxon>Fungi incertae sedis</taxon>
        <taxon>Mucoromycota</taxon>
        <taxon>Mucoromycotina</taxon>
        <taxon>Mucoromycetes</taxon>
        <taxon>Mucorales</taxon>
        <taxon>Cunninghamellaceae</taxon>
        <taxon>Absidia</taxon>
    </lineage>
</organism>
<name>A0A163J1A9_ABSGL</name>
<evidence type="ECO:0000256" key="3">
    <source>
        <dbReference type="ARBA" id="ARBA00009358"/>
    </source>
</evidence>
<evidence type="ECO:0000256" key="8">
    <source>
        <dbReference type="ARBA" id="ARBA00022737"/>
    </source>
</evidence>
<dbReference type="InterPro" id="IPR001680">
    <property type="entry name" value="WD40_rpt"/>
</dbReference>
<dbReference type="Gene3D" id="2.130.10.10">
    <property type="entry name" value="YVTN repeat-like/Quinoprotein amine dehydrogenase"/>
    <property type="match status" value="1"/>
</dbReference>
<comment type="subcellular location">
    <subcellularLocation>
        <location evidence="1">Cytoplasmic vesicle membrane</location>
    </subcellularLocation>
    <subcellularLocation>
        <location evidence="15">Endomembrane system</location>
        <topology evidence="15">Peripheral membrane protein</topology>
        <orientation evidence="15">Cytoplasmic side</orientation>
    </subcellularLocation>
    <subcellularLocation>
        <location evidence="2">Endoplasmic reticulum membrane</location>
    </subcellularLocation>
</comment>
<evidence type="ECO:0000256" key="10">
    <source>
        <dbReference type="ARBA" id="ARBA00022892"/>
    </source>
</evidence>
<accession>A0A163J1A9</accession>
<dbReference type="PROSITE" id="PS50082">
    <property type="entry name" value="WD_REPEATS_2"/>
    <property type="match status" value="3"/>
</dbReference>
<dbReference type="PANTHER" id="PTHR13923">
    <property type="entry name" value="SEC31-RELATED PROTEIN"/>
    <property type="match status" value="1"/>
</dbReference>
<feature type="compositionally biased region" description="Pro residues" evidence="17">
    <location>
        <begin position="1113"/>
        <end position="1138"/>
    </location>
</feature>
<feature type="compositionally biased region" description="Polar residues" evidence="17">
    <location>
        <begin position="1036"/>
        <end position="1056"/>
    </location>
</feature>
<dbReference type="GO" id="GO:0015031">
    <property type="term" value="P:protein transport"/>
    <property type="evidence" value="ECO:0007669"/>
    <property type="project" value="UniProtKB-KW"/>
</dbReference>
<evidence type="ECO:0000256" key="16">
    <source>
        <dbReference type="PROSITE-ProRule" id="PRU00221"/>
    </source>
</evidence>
<evidence type="ECO:0000256" key="15">
    <source>
        <dbReference type="ARBA" id="ARBA00029433"/>
    </source>
</evidence>
<evidence type="ECO:0000256" key="13">
    <source>
        <dbReference type="ARBA" id="ARBA00023329"/>
    </source>
</evidence>
<evidence type="ECO:0000259" key="19">
    <source>
        <dbReference type="Pfam" id="PF12931"/>
    </source>
</evidence>
<dbReference type="Gene3D" id="1.25.40.1030">
    <property type="match status" value="1"/>
</dbReference>
<dbReference type="OrthoDB" id="542917at2759"/>
<dbReference type="GO" id="GO:0005198">
    <property type="term" value="F:structural molecule activity"/>
    <property type="evidence" value="ECO:0007669"/>
    <property type="project" value="TreeGrafter"/>
</dbReference>
<feature type="domain" description="SRA1/Sec31" evidence="18">
    <location>
        <begin position="1235"/>
        <end position="1364"/>
    </location>
</feature>
<dbReference type="EMBL" id="LT551165">
    <property type="protein sequence ID" value="SAL96544.1"/>
    <property type="molecule type" value="Genomic_DNA"/>
</dbReference>
<feature type="compositionally biased region" description="Pro residues" evidence="17">
    <location>
        <begin position="1233"/>
        <end position="1246"/>
    </location>
</feature>
<dbReference type="InterPro" id="IPR009917">
    <property type="entry name" value="SRA1/Sec31"/>
</dbReference>
<reference evidence="20" key="1">
    <citation type="submission" date="2016-04" db="EMBL/GenBank/DDBJ databases">
        <authorList>
            <person name="Evans L.H."/>
            <person name="Alamgir A."/>
            <person name="Owens N."/>
            <person name="Weber N.D."/>
            <person name="Virtaneva K."/>
            <person name="Barbian K."/>
            <person name="Babar A."/>
            <person name="Rosenke K."/>
        </authorList>
    </citation>
    <scope>NUCLEOTIDE SEQUENCE [LARGE SCALE GENOMIC DNA]</scope>
    <source>
        <strain evidence="20">CBS 101.48</strain>
    </source>
</reference>
<dbReference type="STRING" id="4829.A0A163J1A9"/>
<feature type="repeat" description="WD" evidence="16">
    <location>
        <begin position="275"/>
        <end position="317"/>
    </location>
</feature>
<feature type="region of interest" description="Disordered" evidence="17">
    <location>
        <begin position="905"/>
        <end position="1074"/>
    </location>
</feature>
<feature type="repeat" description="WD" evidence="16">
    <location>
        <begin position="174"/>
        <end position="216"/>
    </location>
</feature>
<dbReference type="PROSITE" id="PS00678">
    <property type="entry name" value="WD_REPEATS_1"/>
    <property type="match status" value="1"/>
</dbReference>
<keyword evidence="21" id="KW-1185">Reference proteome</keyword>
<keyword evidence="13" id="KW-0968">Cytoplasmic vesicle</keyword>
<keyword evidence="10" id="KW-0931">ER-Golgi transport</keyword>
<dbReference type="InterPro" id="IPR024298">
    <property type="entry name" value="Sec16_Sec23-bd"/>
</dbReference>
<sequence length="1367" mass="148090">MAKRLNEIRRTAAFAWSPGQQTPLIAAGTVAGALDDSFSNASELELFQLDLANSNKSSDFTTSSPHGLSPVAKVTCSTRFNTLAWGFTSPEKPYGLIAGGMDNGELALWDPSSILANKGEDASLLLRNNTHTGTIRGLDFNVFQSNLLASAGSNSEVYIWDLAKPDKPYTPGSRSMNMDDITSVGWNGQVSHILATSSTSGHTVVWDLRNRKEVMTLAYSGQSGGGISAGNRRGITTLAWHPDVATQLVTGAEDDNNPIITLWDLRHAHSPEKTLAGHQKGILGVSWCRQDSDLLLSCGKDSRTLCWNPQSGELLGQVSQNSNWTFQADWCPRNPDLFASASFDGQINVYSLQGSNDNQAPQSQPKPMHTNDPFEAAMLSAVPQTPSFELKQPPKWLRRPVGASFGFGGKLVYFGNKAGQAAAQLASTLPPGSTPAPQTIARQIAITTIVTEPEIAKQADELEAALDYKNLQQLIDERQAQSVNDQNVDESENWKALQTLYDDDMRGQLLAHLGFNKDGIIAAVNALTAGKPAVNKASPPSATGSGFDTTPTMVSAPNENGKDGVSGLFGGGSADNNDFFVNPAGQSSANEVLSSGYPALVNQQPLELYPYTSTDVERLVTRAIVLGDFESAVNVCLATEKWSDALMLAICGGQELLDRTRQVYLQHHSSSQPYLRLLESVVNGDLESVVRLTDLKEWDSVLAVLCTFAEEKDFKSLCEVLGARLEDAWALSKDVNQGRQFRRQATLCYLASANLEKVTGIWIVEQEEQEQMEDERSHGASLQHLVEKVTIFRNATGFVDSYLTDTTSTHYPLGPLYHKYCQYADLLATQGKLATALKYLNLTPSNYQGLSSSDNLSIIRDRVYHACGARQNATAYPEPAFPFDMTLLVSELDLIAAATVPPATAPNQQQHYGANSNINNTYQSYAPTQPSTMAPPPQQATSYAPVTNPMGGMYQQQQQQQQPMAQNPYGAPQQPQYGGPGYNQQPTSQPSTGYNNYGYNSSFPNAYQPAPHQQQQQPVSAPLPPPPMAGPPRQPSNMSSPSRTGTPINLKNTTGAWNDPPMLANPNVTKSPRVTGNANVTQRVTSPFPNMPASGAFMPPPQQQQQHQFMQSGPPPQGNMGMGPPPQQSAPPMRPPPMNAMAPTPMAKQFPPPPQQQGHYSPALQHHASLPPQGPAQSPRPPPAQGPYAPPAMNNAYAPSPYMQQQQLARPPPQQMQQGPLQQGPPFSQGPPGGSPSPAPPKPAAPVVPEKIRHPKGDTSHIPAGQRPIYDILSNELQRQKQQSTPAQKKMLNDTEKRLDGLFDQMNNNEVSDDVSQSMLKLAQALQNRDYQGAHSVQVGLVTTKYGECGAWLVGVKRLIDHAQQTM</sequence>
<keyword evidence="6" id="KW-0813">Transport</keyword>
<dbReference type="InterPro" id="IPR015943">
    <property type="entry name" value="WD40/YVTN_repeat-like_dom_sf"/>
</dbReference>